<accession>A0A401LKY6</accession>
<feature type="region of interest" description="Disordered" evidence="1">
    <location>
        <begin position="141"/>
        <end position="164"/>
    </location>
</feature>
<dbReference type="AlphaFoldDB" id="A0A388SC58"/>
<evidence type="ECO:0000313" key="2">
    <source>
        <dbReference type="EMBL" id="GBO93069.1"/>
    </source>
</evidence>
<sequence length="164" mass="18124">MKDRIRSGAGFQRSLRFLNSDEQGMDSLELRLAVSRRILPALNRICERRFLRISFTSPGQVFVSPDGSVRLIVKDQSQVYQLKNLLPTLHREVEKACGFPVPEITVGVNPGLHESLSSRAETATGDPRKANPDAAAAIREKARALPEGSVTRKSLESLAESLEK</sequence>
<dbReference type="OrthoDB" id="9879939at2"/>
<dbReference type="RefSeq" id="WP_116269534.1">
    <property type="nucleotide sequence ID" value="NZ_BGZJ01000001.1"/>
</dbReference>
<organism evidence="2 3">
    <name type="scientific">Mesosutterella multiformis</name>
    <dbReference type="NCBI Taxonomy" id="2259133"/>
    <lineage>
        <taxon>Bacteria</taxon>
        <taxon>Pseudomonadati</taxon>
        <taxon>Pseudomonadota</taxon>
        <taxon>Betaproteobacteria</taxon>
        <taxon>Burkholderiales</taxon>
        <taxon>Sutterellaceae</taxon>
        <taxon>Mesosutterella</taxon>
    </lineage>
</organism>
<dbReference type="Proteomes" id="UP000266091">
    <property type="component" value="Unassembled WGS sequence"/>
</dbReference>
<evidence type="ECO:0000313" key="3">
    <source>
        <dbReference type="Proteomes" id="UP000266091"/>
    </source>
</evidence>
<gene>
    <name evidence="2" type="ORF">MESMUL_04230</name>
</gene>
<comment type="caution">
    <text evidence="2">The sequence shown here is derived from an EMBL/GenBank/DDBJ whole genome shotgun (WGS) entry which is preliminary data.</text>
</comment>
<accession>A0A388SC58</accession>
<dbReference type="EMBL" id="BGZJ01000001">
    <property type="protein sequence ID" value="GBO93069.1"/>
    <property type="molecule type" value="Genomic_DNA"/>
</dbReference>
<keyword evidence="3" id="KW-1185">Reference proteome</keyword>
<name>A0A388SC58_9BURK</name>
<protein>
    <submittedName>
        <fullName evidence="2">Uncharacterized protein</fullName>
    </submittedName>
</protein>
<proteinExistence type="predicted"/>
<reference evidence="2 3" key="1">
    <citation type="journal article" date="2018" name="Int. J. Syst. Evol. Microbiol.">
        <title>Mesosutterella multiformis gen. nov., sp. nov., a member of the family Sutterellaceae and Sutterella megalosphaeroides sp. nov., isolated from human faeces.</title>
        <authorList>
            <person name="Sakamoto M."/>
            <person name="Ikeyama N."/>
            <person name="Kunihiro T."/>
            <person name="Iino T."/>
            <person name="Yuki M."/>
            <person name="Ohkuma M."/>
        </authorList>
    </citation>
    <scope>NUCLEOTIDE SEQUENCE [LARGE SCALE GENOMIC DNA]</scope>
    <source>
        <strain evidence="2 3">4NBBH2</strain>
    </source>
</reference>
<evidence type="ECO:0000256" key="1">
    <source>
        <dbReference type="SAM" id="MobiDB-lite"/>
    </source>
</evidence>